<dbReference type="GO" id="GO:0000155">
    <property type="term" value="F:phosphorelay sensor kinase activity"/>
    <property type="evidence" value="ECO:0007669"/>
    <property type="project" value="InterPro"/>
</dbReference>
<evidence type="ECO:0000256" key="2">
    <source>
        <dbReference type="ARBA" id="ARBA00001971"/>
    </source>
</evidence>
<comment type="cofactor">
    <cofactor evidence="2">
        <name>heme</name>
        <dbReference type="ChEBI" id="CHEBI:30413"/>
    </cofactor>
</comment>
<dbReference type="SUPFAM" id="SSF55874">
    <property type="entry name" value="ATPase domain of HSP90 chaperone/DNA topoisomerase II/histidine kinase"/>
    <property type="match status" value="1"/>
</dbReference>
<comment type="cofactor">
    <cofactor evidence="1">
        <name>Mg(2+)</name>
        <dbReference type="ChEBI" id="CHEBI:18420"/>
    </cofactor>
</comment>
<evidence type="ECO:0000256" key="10">
    <source>
        <dbReference type="ARBA" id="ARBA00023012"/>
    </source>
</evidence>
<keyword evidence="10" id="KW-0902">Two-component regulatory system</keyword>
<organism evidence="13 14">
    <name type="scientific">Actinomadura viridis</name>
    <dbReference type="NCBI Taxonomy" id="58110"/>
    <lineage>
        <taxon>Bacteria</taxon>
        <taxon>Bacillati</taxon>
        <taxon>Actinomycetota</taxon>
        <taxon>Actinomycetes</taxon>
        <taxon>Streptosporangiales</taxon>
        <taxon>Thermomonosporaceae</taxon>
        <taxon>Actinomadura</taxon>
    </lineage>
</organism>
<keyword evidence="5" id="KW-0808">Transferase</keyword>
<dbReference type="PANTHER" id="PTHR24421:SF56">
    <property type="entry name" value="OXYGEN SENSOR HISTIDINE KINASE RESPONSE REGULATOR DOST"/>
    <property type="match status" value="1"/>
</dbReference>
<dbReference type="SMART" id="SM00387">
    <property type="entry name" value="HATPase_c"/>
    <property type="match status" value="1"/>
</dbReference>
<dbReference type="InterPro" id="IPR003594">
    <property type="entry name" value="HATPase_dom"/>
</dbReference>
<dbReference type="PANTHER" id="PTHR24421">
    <property type="entry name" value="NITRATE/NITRITE SENSOR PROTEIN NARX-RELATED"/>
    <property type="match status" value="1"/>
</dbReference>
<dbReference type="GO" id="GO:0019826">
    <property type="term" value="F:oxygen sensor activity"/>
    <property type="evidence" value="ECO:0007669"/>
    <property type="project" value="UniProtKB-ARBA"/>
</dbReference>
<dbReference type="InterPro" id="IPR036890">
    <property type="entry name" value="HATPase_C_sf"/>
</dbReference>
<dbReference type="GO" id="GO:0005524">
    <property type="term" value="F:ATP binding"/>
    <property type="evidence" value="ECO:0007669"/>
    <property type="project" value="UniProtKB-ARBA"/>
</dbReference>
<keyword evidence="6" id="KW-0479">Metal-binding</keyword>
<dbReference type="RefSeq" id="WP_420535411.1">
    <property type="nucleotide sequence ID" value="NZ_BAABES010000004.1"/>
</dbReference>
<keyword evidence="14" id="KW-1185">Reference proteome</keyword>
<dbReference type="Pfam" id="PF02518">
    <property type="entry name" value="HATPase_c"/>
    <property type="match status" value="1"/>
</dbReference>
<keyword evidence="4" id="KW-0597">Phosphoprotein</keyword>
<evidence type="ECO:0000313" key="13">
    <source>
        <dbReference type="EMBL" id="MBG6089190.1"/>
    </source>
</evidence>
<evidence type="ECO:0000256" key="3">
    <source>
        <dbReference type="ARBA" id="ARBA00022490"/>
    </source>
</evidence>
<dbReference type="Pfam" id="PF13185">
    <property type="entry name" value="GAF_2"/>
    <property type="match status" value="2"/>
</dbReference>
<keyword evidence="3" id="KW-0963">Cytoplasm</keyword>
<dbReference type="InterPro" id="IPR011712">
    <property type="entry name" value="Sig_transdc_His_kin_sub3_dim/P"/>
</dbReference>
<reference evidence="13" key="1">
    <citation type="submission" date="2020-11" db="EMBL/GenBank/DDBJ databases">
        <title>Sequencing the genomes of 1000 actinobacteria strains.</title>
        <authorList>
            <person name="Klenk H.-P."/>
        </authorList>
    </citation>
    <scope>NUCLEOTIDE SEQUENCE</scope>
    <source>
        <strain evidence="13">DSM 43175</strain>
    </source>
</reference>
<dbReference type="Gene3D" id="3.30.450.40">
    <property type="match status" value="2"/>
</dbReference>
<sequence length="576" mass="62243">MTQEHRPGDDRARLILPQMRLDDLLAELQSRLEAARGTRDRVHALLEAVVSIGSELDLETVLRRITEAATTLVDARYGALGVISEEGERLVQFITVGVTDREIEAIGHWPHGHGILGLLIKEPHSLRLTDIGAHAESYGFPANHPPMHTFLGVPIRVRDEVFGNLYLTEKAGGGRFEEEDEVVVTALATAAGVAIENARLYEETRRRELWLEASAEISTTLLSGTDPQEVTALVARRAREIADAGLGTVWLMEEAAREFVIEAADGAGAAAVRGLCVPVQDAVARGVYESGTPLRLDDGGAEARASGMPEEARIGPMLLVPLGLGPSARGVIAISNPPGGVAFGESAQRLLEAFAAQAAVALELADRRRDAERLALLEDRDRIAKDLHDTVIQRLFATAMTLMSAIKITEKRDVAGRIQRSVDDLDDTIRQIRSTIFALQAAPDEESLRSRLHGVVDAAAERLGFAPTERLDGLLDTAVPPGTGEHLLAVVQEALSNVARHARASEVTVAVEVGDEALSLRVEDNGVGVPETGRRSGLRNMEERAERLGGAFRLEPRPGGGTLLYWWVPLDDEAVR</sequence>
<feature type="domain" description="Histidine kinase/HSP90-like ATPase" evidence="12">
    <location>
        <begin position="482"/>
        <end position="572"/>
    </location>
</feature>
<evidence type="ECO:0000313" key="14">
    <source>
        <dbReference type="Proteomes" id="UP000614047"/>
    </source>
</evidence>
<dbReference type="EMBL" id="JADOUA010000001">
    <property type="protein sequence ID" value="MBG6089190.1"/>
    <property type="molecule type" value="Genomic_DNA"/>
</dbReference>
<evidence type="ECO:0000256" key="8">
    <source>
        <dbReference type="ARBA" id="ARBA00022842"/>
    </source>
</evidence>
<evidence type="ECO:0000256" key="7">
    <source>
        <dbReference type="ARBA" id="ARBA00022777"/>
    </source>
</evidence>
<dbReference type="Gene3D" id="1.20.5.1930">
    <property type="match status" value="1"/>
</dbReference>
<keyword evidence="7 13" id="KW-0418">Kinase</keyword>
<dbReference type="CDD" id="cd16917">
    <property type="entry name" value="HATPase_UhpB-NarQ-NarX-like"/>
    <property type="match status" value="1"/>
</dbReference>
<proteinExistence type="predicted"/>
<dbReference type="GO" id="GO:0070025">
    <property type="term" value="F:carbon monoxide binding"/>
    <property type="evidence" value="ECO:0007669"/>
    <property type="project" value="UniProtKB-ARBA"/>
</dbReference>
<protein>
    <submittedName>
        <fullName evidence="13">Signal transduction histidine kinase</fullName>
    </submittedName>
</protein>
<keyword evidence="8" id="KW-0460">Magnesium</keyword>
<dbReference type="GO" id="GO:0019825">
    <property type="term" value="F:oxygen binding"/>
    <property type="evidence" value="ECO:0007669"/>
    <property type="project" value="UniProtKB-ARBA"/>
</dbReference>
<dbReference type="InterPro" id="IPR003018">
    <property type="entry name" value="GAF"/>
</dbReference>
<dbReference type="Gene3D" id="3.30.565.10">
    <property type="entry name" value="Histidine kinase-like ATPase, C-terminal domain"/>
    <property type="match status" value="1"/>
</dbReference>
<feature type="domain" description="GAF" evidence="11">
    <location>
        <begin position="226"/>
        <end position="372"/>
    </location>
</feature>
<evidence type="ECO:0000256" key="9">
    <source>
        <dbReference type="ARBA" id="ARBA00023004"/>
    </source>
</evidence>
<dbReference type="SMART" id="SM00065">
    <property type="entry name" value="GAF"/>
    <property type="match status" value="2"/>
</dbReference>
<evidence type="ECO:0000256" key="5">
    <source>
        <dbReference type="ARBA" id="ARBA00022679"/>
    </source>
</evidence>
<evidence type="ECO:0000256" key="6">
    <source>
        <dbReference type="ARBA" id="ARBA00022723"/>
    </source>
</evidence>
<comment type="caution">
    <text evidence="13">The sequence shown here is derived from an EMBL/GenBank/DDBJ whole genome shotgun (WGS) entry which is preliminary data.</text>
</comment>
<dbReference type="InterPro" id="IPR050482">
    <property type="entry name" value="Sensor_HK_TwoCompSys"/>
</dbReference>
<gene>
    <name evidence="13" type="ORF">IW256_003303</name>
</gene>
<evidence type="ECO:0000259" key="12">
    <source>
        <dbReference type="SMART" id="SM00387"/>
    </source>
</evidence>
<dbReference type="GO" id="GO:0016020">
    <property type="term" value="C:membrane"/>
    <property type="evidence" value="ECO:0007669"/>
    <property type="project" value="InterPro"/>
</dbReference>
<dbReference type="GO" id="GO:0070026">
    <property type="term" value="F:nitric oxide binding"/>
    <property type="evidence" value="ECO:0007669"/>
    <property type="project" value="UniProtKB-ARBA"/>
</dbReference>
<dbReference type="Pfam" id="PF07730">
    <property type="entry name" value="HisKA_3"/>
    <property type="match status" value="1"/>
</dbReference>
<dbReference type="AlphaFoldDB" id="A0A931DLD0"/>
<dbReference type="GO" id="GO:0000287">
    <property type="term" value="F:magnesium ion binding"/>
    <property type="evidence" value="ECO:0007669"/>
    <property type="project" value="UniProtKB-ARBA"/>
</dbReference>
<accession>A0A931DLD0</accession>
<evidence type="ECO:0000256" key="1">
    <source>
        <dbReference type="ARBA" id="ARBA00001946"/>
    </source>
</evidence>
<feature type="domain" description="GAF" evidence="11">
    <location>
        <begin position="57"/>
        <end position="205"/>
    </location>
</feature>
<name>A0A931DLD0_9ACTN</name>
<dbReference type="GO" id="GO:0020037">
    <property type="term" value="F:heme binding"/>
    <property type="evidence" value="ECO:0007669"/>
    <property type="project" value="UniProtKB-ARBA"/>
</dbReference>
<evidence type="ECO:0000256" key="4">
    <source>
        <dbReference type="ARBA" id="ARBA00022553"/>
    </source>
</evidence>
<dbReference type="Proteomes" id="UP000614047">
    <property type="component" value="Unassembled WGS sequence"/>
</dbReference>
<dbReference type="GO" id="GO:0070483">
    <property type="term" value="P:detection of hypoxia"/>
    <property type="evidence" value="ECO:0007669"/>
    <property type="project" value="UniProtKB-ARBA"/>
</dbReference>
<keyword evidence="9" id="KW-0408">Iron</keyword>
<dbReference type="InterPro" id="IPR029016">
    <property type="entry name" value="GAF-like_dom_sf"/>
</dbReference>
<dbReference type="SUPFAM" id="SSF55781">
    <property type="entry name" value="GAF domain-like"/>
    <property type="match status" value="2"/>
</dbReference>
<evidence type="ECO:0000259" key="11">
    <source>
        <dbReference type="SMART" id="SM00065"/>
    </source>
</evidence>
<dbReference type="GO" id="GO:0046983">
    <property type="term" value="F:protein dimerization activity"/>
    <property type="evidence" value="ECO:0007669"/>
    <property type="project" value="InterPro"/>
</dbReference>
<dbReference type="FunFam" id="3.30.450.40:FF:000052">
    <property type="entry name" value="Oxygen sensor histidine kinase response regulator DevS/DosS"/>
    <property type="match status" value="1"/>
</dbReference>